<dbReference type="EMBL" id="JAHUTJ010075929">
    <property type="protein sequence ID" value="MED6294514.1"/>
    <property type="molecule type" value="Genomic_DNA"/>
</dbReference>
<feature type="non-terminal residue" evidence="1">
    <location>
        <position position="69"/>
    </location>
</feature>
<evidence type="ECO:0000313" key="1">
    <source>
        <dbReference type="EMBL" id="MED6294514.1"/>
    </source>
</evidence>
<gene>
    <name evidence="1" type="ORF">CHARACLAT_021773</name>
</gene>
<organism evidence="1 2">
    <name type="scientific">Characodon lateralis</name>
    <dbReference type="NCBI Taxonomy" id="208331"/>
    <lineage>
        <taxon>Eukaryota</taxon>
        <taxon>Metazoa</taxon>
        <taxon>Chordata</taxon>
        <taxon>Craniata</taxon>
        <taxon>Vertebrata</taxon>
        <taxon>Euteleostomi</taxon>
        <taxon>Actinopterygii</taxon>
        <taxon>Neopterygii</taxon>
        <taxon>Teleostei</taxon>
        <taxon>Neoteleostei</taxon>
        <taxon>Acanthomorphata</taxon>
        <taxon>Ovalentaria</taxon>
        <taxon>Atherinomorphae</taxon>
        <taxon>Cyprinodontiformes</taxon>
        <taxon>Goodeidae</taxon>
        <taxon>Characodon</taxon>
    </lineage>
</organism>
<keyword evidence="2" id="KW-1185">Reference proteome</keyword>
<comment type="caution">
    <text evidence="1">The sequence shown here is derived from an EMBL/GenBank/DDBJ whole genome shotgun (WGS) entry which is preliminary data.</text>
</comment>
<protein>
    <submittedName>
        <fullName evidence="1">Uncharacterized protein</fullName>
    </submittedName>
</protein>
<accession>A0ABU7F5E9</accession>
<reference evidence="1 2" key="1">
    <citation type="submission" date="2021-06" db="EMBL/GenBank/DDBJ databases">
        <authorList>
            <person name="Palmer J.M."/>
        </authorList>
    </citation>
    <scope>NUCLEOTIDE SEQUENCE [LARGE SCALE GENOMIC DNA]</scope>
    <source>
        <strain evidence="1 2">CL_MEX2019</strain>
        <tissue evidence="1">Muscle</tissue>
    </source>
</reference>
<dbReference type="Proteomes" id="UP001352852">
    <property type="component" value="Unassembled WGS sequence"/>
</dbReference>
<name>A0ABU7F5E9_9TELE</name>
<proteinExistence type="predicted"/>
<sequence length="69" mass="8118">MYNESGQMIQQTSPKIVDTNDTYRFSTELYNQSNETDTFSRKTQNIQQTTSLFEDMAFPDVILNDYFSQ</sequence>
<evidence type="ECO:0000313" key="2">
    <source>
        <dbReference type="Proteomes" id="UP001352852"/>
    </source>
</evidence>